<dbReference type="Proteomes" id="UP000182712">
    <property type="component" value="Unassembled WGS sequence"/>
</dbReference>
<protein>
    <submittedName>
        <fullName evidence="1">Phage terminase, small subunit, putative, P27 family</fullName>
    </submittedName>
</protein>
<gene>
    <name evidence="1" type="ORF">SAMN04487840_1011</name>
</gene>
<accession>A0A1H9L6F0</accession>
<evidence type="ECO:0000313" key="1">
    <source>
        <dbReference type="EMBL" id="SER07062.1"/>
    </source>
</evidence>
<dbReference type="InterPro" id="IPR006448">
    <property type="entry name" value="Phage_term_ssu_P27"/>
</dbReference>
<evidence type="ECO:0000313" key="2">
    <source>
        <dbReference type="Proteomes" id="UP000182712"/>
    </source>
</evidence>
<dbReference type="AlphaFoldDB" id="A0A1H9L6F0"/>
<dbReference type="RefSeq" id="WP_074626921.1">
    <property type="nucleotide sequence ID" value="NZ_FOGM01000001.1"/>
</dbReference>
<dbReference type="Pfam" id="PF05119">
    <property type="entry name" value="Terminase_4"/>
    <property type="match status" value="1"/>
</dbReference>
<name>A0A1H9L6F0_9STRE</name>
<organism evidence="1 2">
    <name type="scientific">Streptococcus gallolyticus</name>
    <dbReference type="NCBI Taxonomy" id="315405"/>
    <lineage>
        <taxon>Bacteria</taxon>
        <taxon>Bacillati</taxon>
        <taxon>Bacillota</taxon>
        <taxon>Bacilli</taxon>
        <taxon>Lactobacillales</taxon>
        <taxon>Streptococcaceae</taxon>
        <taxon>Streptococcus</taxon>
    </lineage>
</organism>
<proteinExistence type="predicted"/>
<sequence>MGRKLKVVENNKKHLTKAEKAVRVEIQKSAGDGLIELQLTPPEHLGETAKVEYARIVEDLKSLPVRDLDRAVLENYCTWYGIYVEASQKVNEIGVSVFSEDKGMWIQNPLVVTLEKATNNIKSCAAQLGLTVDSRMKMYVPKTEEKKDTMFDKFGN</sequence>
<reference evidence="1 2" key="1">
    <citation type="submission" date="2016-10" db="EMBL/GenBank/DDBJ databases">
        <authorList>
            <person name="de Groot N.N."/>
        </authorList>
    </citation>
    <scope>NUCLEOTIDE SEQUENCE [LARGE SCALE GENOMIC DNA]</scope>
    <source>
        <strain evidence="1 2">VTM2R47</strain>
    </source>
</reference>
<dbReference type="EMBL" id="FOGM01000001">
    <property type="protein sequence ID" value="SER07062.1"/>
    <property type="molecule type" value="Genomic_DNA"/>
</dbReference>
<dbReference type="NCBIfam" id="TIGR01558">
    <property type="entry name" value="sm_term_P27"/>
    <property type="match status" value="1"/>
</dbReference>